<evidence type="ECO:0000259" key="3">
    <source>
        <dbReference type="Pfam" id="PF01555"/>
    </source>
</evidence>
<dbReference type="GO" id="GO:0009007">
    <property type="term" value="F:site-specific DNA-methyltransferase (adenine-specific) activity"/>
    <property type="evidence" value="ECO:0007669"/>
    <property type="project" value="TreeGrafter"/>
</dbReference>
<dbReference type="GO" id="GO:0032259">
    <property type="term" value="P:methylation"/>
    <property type="evidence" value="ECO:0007669"/>
    <property type="project" value="UniProtKB-KW"/>
</dbReference>
<keyword evidence="1" id="KW-0489">Methyltransferase</keyword>
<sequence length="88" mass="9556">WKDTHPNSPVKNHHPTVKPLALMEYLCKLTSTPTGGLVLDPFAGSGTTLLAAYNTGCDYIGIERDPDYVKIIKARLANAKAKLGLFES</sequence>
<evidence type="ECO:0000313" key="4">
    <source>
        <dbReference type="EMBL" id="KKK44927.1"/>
    </source>
</evidence>
<name>A0A0F8VKR7_9ZZZZ</name>
<reference evidence="4" key="1">
    <citation type="journal article" date="2015" name="Nature">
        <title>Complex archaea that bridge the gap between prokaryotes and eukaryotes.</title>
        <authorList>
            <person name="Spang A."/>
            <person name="Saw J.H."/>
            <person name="Jorgensen S.L."/>
            <person name="Zaremba-Niedzwiedzka K."/>
            <person name="Martijn J."/>
            <person name="Lind A.E."/>
            <person name="van Eijk R."/>
            <person name="Schleper C."/>
            <person name="Guy L."/>
            <person name="Ettema T.J."/>
        </authorList>
    </citation>
    <scope>NUCLEOTIDE SEQUENCE</scope>
</reference>
<accession>A0A0F8VKR7</accession>
<dbReference type="InterPro" id="IPR029063">
    <property type="entry name" value="SAM-dependent_MTases_sf"/>
</dbReference>
<evidence type="ECO:0000256" key="2">
    <source>
        <dbReference type="ARBA" id="ARBA00022679"/>
    </source>
</evidence>
<keyword evidence="2" id="KW-0808">Transferase</keyword>
<gene>
    <name evidence="4" type="ORF">LCGC14_3166330</name>
</gene>
<organism evidence="4">
    <name type="scientific">marine sediment metagenome</name>
    <dbReference type="NCBI Taxonomy" id="412755"/>
    <lineage>
        <taxon>unclassified sequences</taxon>
        <taxon>metagenomes</taxon>
        <taxon>ecological metagenomes</taxon>
    </lineage>
</organism>
<dbReference type="PANTHER" id="PTHR13370:SF3">
    <property type="entry name" value="TRNA (GUANINE(10)-N2)-METHYLTRANSFERASE HOMOLOG"/>
    <property type="match status" value="1"/>
</dbReference>
<dbReference type="PANTHER" id="PTHR13370">
    <property type="entry name" value="RNA METHYLASE-RELATED"/>
    <property type="match status" value="1"/>
</dbReference>
<protein>
    <recommendedName>
        <fullName evidence="3">DNA methylase N-4/N-6 domain-containing protein</fullName>
    </recommendedName>
</protein>
<dbReference type="AlphaFoldDB" id="A0A0F8VKR7"/>
<dbReference type="CDD" id="cd02440">
    <property type="entry name" value="AdoMet_MTases"/>
    <property type="match status" value="1"/>
</dbReference>
<dbReference type="GO" id="GO:0003677">
    <property type="term" value="F:DNA binding"/>
    <property type="evidence" value="ECO:0007669"/>
    <property type="project" value="InterPro"/>
</dbReference>
<dbReference type="GO" id="GO:0005737">
    <property type="term" value="C:cytoplasm"/>
    <property type="evidence" value="ECO:0007669"/>
    <property type="project" value="TreeGrafter"/>
</dbReference>
<feature type="non-terminal residue" evidence="4">
    <location>
        <position position="1"/>
    </location>
</feature>
<comment type="caution">
    <text evidence="4">The sequence shown here is derived from an EMBL/GenBank/DDBJ whole genome shotgun (WGS) entry which is preliminary data.</text>
</comment>
<dbReference type="GO" id="GO:0008170">
    <property type="term" value="F:N-methyltransferase activity"/>
    <property type="evidence" value="ECO:0007669"/>
    <property type="project" value="InterPro"/>
</dbReference>
<dbReference type="InterPro" id="IPR002941">
    <property type="entry name" value="DNA_methylase_N4/N6"/>
</dbReference>
<dbReference type="Pfam" id="PF01555">
    <property type="entry name" value="N6_N4_Mtase"/>
    <property type="match status" value="1"/>
</dbReference>
<feature type="domain" description="DNA methylase N-4/N-6" evidence="3">
    <location>
        <begin position="5"/>
        <end position="73"/>
    </location>
</feature>
<evidence type="ECO:0000256" key="1">
    <source>
        <dbReference type="ARBA" id="ARBA00022603"/>
    </source>
</evidence>
<dbReference type="Gene3D" id="3.40.50.150">
    <property type="entry name" value="Vaccinia Virus protein VP39"/>
    <property type="match status" value="1"/>
</dbReference>
<dbReference type="SUPFAM" id="SSF53335">
    <property type="entry name" value="S-adenosyl-L-methionine-dependent methyltransferases"/>
    <property type="match status" value="1"/>
</dbReference>
<dbReference type="InterPro" id="IPR001091">
    <property type="entry name" value="RM_Methyltransferase"/>
</dbReference>
<dbReference type="PRINTS" id="PR00508">
    <property type="entry name" value="S21N4MTFRASE"/>
</dbReference>
<proteinExistence type="predicted"/>
<dbReference type="EMBL" id="LAZR01070134">
    <property type="protein sequence ID" value="KKK44927.1"/>
    <property type="molecule type" value="Genomic_DNA"/>
</dbReference>